<dbReference type="RefSeq" id="WP_290259256.1">
    <property type="nucleotide sequence ID" value="NZ_JAUFQG010000004.1"/>
</dbReference>
<gene>
    <name evidence="1" type="ORF">ACFOX3_10275</name>
</gene>
<comment type="caution">
    <text evidence="1">The sequence shown here is derived from an EMBL/GenBank/DDBJ whole genome shotgun (WGS) entry which is preliminary data.</text>
</comment>
<proteinExistence type="predicted"/>
<keyword evidence="2" id="KW-1185">Reference proteome</keyword>
<evidence type="ECO:0000313" key="1">
    <source>
        <dbReference type="EMBL" id="MFC4362691.1"/>
    </source>
</evidence>
<organism evidence="1 2">
    <name type="scientific">Simiduia curdlanivorans</name>
    <dbReference type="NCBI Taxonomy" id="1492769"/>
    <lineage>
        <taxon>Bacteria</taxon>
        <taxon>Pseudomonadati</taxon>
        <taxon>Pseudomonadota</taxon>
        <taxon>Gammaproteobacteria</taxon>
        <taxon>Cellvibrionales</taxon>
        <taxon>Cellvibrionaceae</taxon>
        <taxon>Simiduia</taxon>
    </lineage>
</organism>
<sequence length="256" mass="29205">MHTTSLNFKIIHHADVELQMDAIYSLLGAWRMNGQVLGDQFPTARTESGYRLYVNTPEADSLSNLNLNSHVRKYTEALLDAGLSTPEISPVGTEPQCVGVCSCVKPEFYILYTTHLALESPLRCGGCFKSIPLYRLQKADEDNYQDIINWQADYQSCDDLQMGCRVGERFANSQMSNFNSPLSRMGLDVCDSISGKTDTPTYYYLYRWVAKSYENEVSRKCPKCEGAWRRQQPLHDTFDFVCDKCKLVSNIAWRVR</sequence>
<dbReference type="Proteomes" id="UP001595840">
    <property type="component" value="Unassembled WGS sequence"/>
</dbReference>
<protein>
    <submittedName>
        <fullName evidence="1">DUF2310 family Zn-ribbon-containing protein</fullName>
    </submittedName>
</protein>
<dbReference type="Pfam" id="PF10071">
    <property type="entry name" value="DUF2310"/>
    <property type="match status" value="1"/>
</dbReference>
<dbReference type="EMBL" id="JBHSCX010000008">
    <property type="protein sequence ID" value="MFC4362691.1"/>
    <property type="molecule type" value="Genomic_DNA"/>
</dbReference>
<reference evidence="2" key="1">
    <citation type="journal article" date="2019" name="Int. J. Syst. Evol. Microbiol.">
        <title>The Global Catalogue of Microorganisms (GCM) 10K type strain sequencing project: providing services to taxonomists for standard genome sequencing and annotation.</title>
        <authorList>
            <consortium name="The Broad Institute Genomics Platform"/>
            <consortium name="The Broad Institute Genome Sequencing Center for Infectious Disease"/>
            <person name="Wu L."/>
            <person name="Ma J."/>
        </authorList>
    </citation>
    <scope>NUCLEOTIDE SEQUENCE [LARGE SCALE GENOMIC DNA]</scope>
    <source>
        <strain evidence="2">CECT 8570</strain>
    </source>
</reference>
<name>A0ABV8V444_9GAMM</name>
<evidence type="ECO:0000313" key="2">
    <source>
        <dbReference type="Proteomes" id="UP001595840"/>
    </source>
</evidence>
<dbReference type="InterPro" id="IPR016908">
    <property type="entry name" value="UCP029037"/>
</dbReference>
<accession>A0ABV8V444</accession>